<dbReference type="AlphaFoldDB" id="A0A2J8U6F9"/>
<feature type="non-terminal residue" evidence="1">
    <location>
        <position position="46"/>
    </location>
</feature>
<feature type="non-terminal residue" evidence="1">
    <location>
        <position position="1"/>
    </location>
</feature>
<organism evidence="1">
    <name type="scientific">Pongo abelii</name>
    <name type="common">Sumatran orangutan</name>
    <name type="synonym">Pongo pygmaeus abelii</name>
    <dbReference type="NCBI Taxonomy" id="9601"/>
    <lineage>
        <taxon>Eukaryota</taxon>
        <taxon>Metazoa</taxon>
        <taxon>Chordata</taxon>
        <taxon>Craniata</taxon>
        <taxon>Vertebrata</taxon>
        <taxon>Euteleostomi</taxon>
        <taxon>Mammalia</taxon>
        <taxon>Eutheria</taxon>
        <taxon>Euarchontoglires</taxon>
        <taxon>Primates</taxon>
        <taxon>Haplorrhini</taxon>
        <taxon>Catarrhini</taxon>
        <taxon>Hominidae</taxon>
        <taxon>Pongo</taxon>
    </lineage>
</organism>
<dbReference type="EMBL" id="NDHI03003467">
    <property type="protein sequence ID" value="PNJ40854.1"/>
    <property type="molecule type" value="Genomic_DNA"/>
</dbReference>
<evidence type="ECO:0000313" key="1">
    <source>
        <dbReference type="EMBL" id="PNJ40854.1"/>
    </source>
</evidence>
<comment type="caution">
    <text evidence="1">The sequence shown here is derived from an EMBL/GenBank/DDBJ whole genome shotgun (WGS) entry which is preliminary data.</text>
</comment>
<gene>
    <name evidence="1" type="ORF">CR201_G0029403</name>
</gene>
<proteinExistence type="predicted"/>
<protein>
    <submittedName>
        <fullName evidence="1">ERCC1 isoform 11</fullName>
    </submittedName>
</protein>
<reference evidence="1" key="1">
    <citation type="submission" date="2017-12" db="EMBL/GenBank/DDBJ databases">
        <title>High-resolution comparative analysis of great ape genomes.</title>
        <authorList>
            <person name="Pollen A."/>
            <person name="Hastie A."/>
            <person name="Hormozdiari F."/>
            <person name="Dougherty M."/>
            <person name="Liu R."/>
            <person name="Chaisson M."/>
            <person name="Hoppe E."/>
            <person name="Hill C."/>
            <person name="Pang A."/>
            <person name="Hillier L."/>
            <person name="Baker C."/>
            <person name="Armstrong J."/>
            <person name="Shendure J."/>
            <person name="Paten B."/>
            <person name="Wilson R."/>
            <person name="Chao H."/>
            <person name="Schneider V."/>
            <person name="Ventura M."/>
            <person name="Kronenberg Z."/>
            <person name="Murali S."/>
            <person name="Gordon D."/>
            <person name="Cantsilieris S."/>
            <person name="Munson K."/>
            <person name="Nelson B."/>
            <person name="Raja A."/>
            <person name="Underwood J."/>
            <person name="Diekhans M."/>
            <person name="Fiddes I."/>
            <person name="Haussler D."/>
            <person name="Eichler E."/>
        </authorList>
    </citation>
    <scope>NUCLEOTIDE SEQUENCE [LARGE SCALE GENOMIC DNA]</scope>
    <source>
        <strain evidence="1">Susie</strain>
    </source>
</reference>
<name>A0A2J8U6F9_PONAB</name>
<accession>A0A2J8U6F9</accession>
<sequence>FGDVIPDYVLGQSTCALFLRAPGTCSPPEAQVSSPLHEEARGLVFW</sequence>